<dbReference type="Proteomes" id="UP001204833">
    <property type="component" value="Unassembled WGS sequence"/>
</dbReference>
<dbReference type="PANTHER" id="PTHR22988:SF76">
    <property type="entry name" value="CHROMOSOME UNDETERMINED SCAFFOLD_135, WHOLE GENOME SHOTGUN SEQUENCE"/>
    <property type="match status" value="1"/>
</dbReference>
<dbReference type="InterPro" id="IPR050839">
    <property type="entry name" value="Rho-assoc_Ser/Thr_Kinase"/>
</dbReference>
<dbReference type="GO" id="GO:0005938">
    <property type="term" value="C:cell cortex"/>
    <property type="evidence" value="ECO:0007669"/>
    <property type="project" value="UniProtKB-ARBA"/>
</dbReference>
<feature type="compositionally biased region" description="Low complexity" evidence="13">
    <location>
        <begin position="82"/>
        <end position="98"/>
    </location>
</feature>
<evidence type="ECO:0000256" key="8">
    <source>
        <dbReference type="ARBA" id="ARBA00038271"/>
    </source>
</evidence>
<feature type="region of interest" description="Disordered" evidence="13">
    <location>
        <begin position="79"/>
        <end position="98"/>
    </location>
</feature>
<gene>
    <name evidence="16" type="ORF">KGF57_002773</name>
</gene>
<dbReference type="GO" id="GO:0051286">
    <property type="term" value="C:cell tip"/>
    <property type="evidence" value="ECO:0007669"/>
    <property type="project" value="UniProtKB-ARBA"/>
</dbReference>
<comment type="catalytic activity">
    <reaction evidence="10">
        <text>L-threonyl-[protein] + ATP = O-phospho-L-threonyl-[protein] + ADP + H(+)</text>
        <dbReference type="Rhea" id="RHEA:46608"/>
        <dbReference type="Rhea" id="RHEA-COMP:11060"/>
        <dbReference type="Rhea" id="RHEA-COMP:11605"/>
        <dbReference type="ChEBI" id="CHEBI:15378"/>
        <dbReference type="ChEBI" id="CHEBI:30013"/>
        <dbReference type="ChEBI" id="CHEBI:30616"/>
        <dbReference type="ChEBI" id="CHEBI:61977"/>
        <dbReference type="ChEBI" id="CHEBI:456216"/>
        <dbReference type="EC" id="2.7.11.1"/>
    </reaction>
</comment>
<evidence type="ECO:0000256" key="4">
    <source>
        <dbReference type="ARBA" id="ARBA00022679"/>
    </source>
</evidence>
<dbReference type="GeneID" id="76150832"/>
<feature type="binding site" evidence="12">
    <location>
        <position position="382"/>
    </location>
    <ligand>
        <name>ATP</name>
        <dbReference type="ChEBI" id="CHEBI:30616"/>
    </ligand>
</feature>
<evidence type="ECO:0000256" key="13">
    <source>
        <dbReference type="SAM" id="MobiDB-lite"/>
    </source>
</evidence>
<dbReference type="SMART" id="SM00133">
    <property type="entry name" value="S_TK_X"/>
    <property type="match status" value="1"/>
</dbReference>
<dbReference type="InterPro" id="IPR000961">
    <property type="entry name" value="AGC-kinase_C"/>
</dbReference>
<feature type="compositionally biased region" description="Polar residues" evidence="13">
    <location>
        <begin position="164"/>
        <end position="185"/>
    </location>
</feature>
<accession>A0AAD5BE48</accession>
<dbReference type="GO" id="GO:0007163">
    <property type="term" value="P:establishment or maintenance of cell polarity"/>
    <property type="evidence" value="ECO:0007669"/>
    <property type="project" value="UniProtKB-ARBA"/>
</dbReference>
<proteinExistence type="inferred from homology"/>
<feature type="compositionally biased region" description="Low complexity" evidence="13">
    <location>
        <begin position="26"/>
        <end position="38"/>
    </location>
</feature>
<feature type="domain" description="Protein kinase" evidence="14">
    <location>
        <begin position="353"/>
        <end position="668"/>
    </location>
</feature>
<comment type="similarity">
    <text evidence="8">Belongs to the protein kinase superfamily. STE Ser/Thr protein kinase family. COT1 subfamily.</text>
</comment>
<dbReference type="InterPro" id="IPR017441">
    <property type="entry name" value="Protein_kinase_ATP_BS"/>
</dbReference>
<dbReference type="RefSeq" id="XP_051608600.1">
    <property type="nucleotide sequence ID" value="XM_051752121.1"/>
</dbReference>
<dbReference type="SUPFAM" id="SSF56112">
    <property type="entry name" value="Protein kinase-like (PK-like)"/>
    <property type="match status" value="1"/>
</dbReference>
<dbReference type="FunFam" id="3.30.200.20:FF:000192">
    <property type="entry name" value="Serine/threonine-protein kinase cot-1"/>
    <property type="match status" value="1"/>
</dbReference>
<keyword evidence="6" id="KW-0418">Kinase</keyword>
<dbReference type="Pfam" id="PF00069">
    <property type="entry name" value="Pkinase"/>
    <property type="match status" value="2"/>
</dbReference>
<dbReference type="EMBL" id="JAIHNG010000119">
    <property type="protein sequence ID" value="KAI5957965.1"/>
    <property type="molecule type" value="Genomic_DNA"/>
</dbReference>
<evidence type="ECO:0000313" key="17">
    <source>
        <dbReference type="Proteomes" id="UP001204833"/>
    </source>
</evidence>
<dbReference type="PANTHER" id="PTHR22988">
    <property type="entry name" value="MYOTONIC DYSTROPHY S/T KINASE-RELATED"/>
    <property type="match status" value="1"/>
</dbReference>
<evidence type="ECO:0000256" key="3">
    <source>
        <dbReference type="ARBA" id="ARBA00022553"/>
    </source>
</evidence>
<keyword evidence="17" id="KW-1185">Reference proteome</keyword>
<feature type="region of interest" description="Disordered" evidence="13">
    <location>
        <begin position="123"/>
        <end position="144"/>
    </location>
</feature>
<evidence type="ECO:0000259" key="14">
    <source>
        <dbReference type="PROSITE" id="PS50011"/>
    </source>
</evidence>
<comment type="catalytic activity">
    <reaction evidence="11">
        <text>L-seryl-[protein] + ATP = O-phospho-L-seryl-[protein] + ADP + H(+)</text>
        <dbReference type="Rhea" id="RHEA:17989"/>
        <dbReference type="Rhea" id="RHEA-COMP:9863"/>
        <dbReference type="Rhea" id="RHEA-COMP:11604"/>
        <dbReference type="ChEBI" id="CHEBI:15378"/>
        <dbReference type="ChEBI" id="CHEBI:29999"/>
        <dbReference type="ChEBI" id="CHEBI:30616"/>
        <dbReference type="ChEBI" id="CHEBI:83421"/>
        <dbReference type="ChEBI" id="CHEBI:456216"/>
        <dbReference type="EC" id="2.7.11.1"/>
    </reaction>
</comment>
<evidence type="ECO:0000256" key="10">
    <source>
        <dbReference type="ARBA" id="ARBA00047899"/>
    </source>
</evidence>
<dbReference type="FunFam" id="1.10.510.10:FF:000828">
    <property type="entry name" value="Serine/threonine-protein kinase CBK1"/>
    <property type="match status" value="1"/>
</dbReference>
<dbReference type="CDD" id="cd21773">
    <property type="entry name" value="MobB_CBK1"/>
    <property type="match status" value="1"/>
</dbReference>
<dbReference type="InterPro" id="IPR011009">
    <property type="entry name" value="Kinase-like_dom_sf"/>
</dbReference>
<evidence type="ECO:0000256" key="9">
    <source>
        <dbReference type="ARBA" id="ARBA00039662"/>
    </source>
</evidence>
<keyword evidence="3" id="KW-0597">Phosphoprotein</keyword>
<keyword evidence="5 12" id="KW-0547">Nucleotide-binding</keyword>
<dbReference type="GO" id="GO:0000920">
    <property type="term" value="P:septum digestion after cytokinesis"/>
    <property type="evidence" value="ECO:0007669"/>
    <property type="project" value="UniProtKB-ARBA"/>
</dbReference>
<dbReference type="EC" id="2.7.11.1" evidence="1"/>
<comment type="caution">
    <text evidence="16">The sequence shown here is derived from an EMBL/GenBank/DDBJ whole genome shotgun (WGS) entry which is preliminary data.</text>
</comment>
<dbReference type="PROSITE" id="PS00107">
    <property type="entry name" value="PROTEIN_KINASE_ATP"/>
    <property type="match status" value="1"/>
</dbReference>
<feature type="compositionally biased region" description="Low complexity" evidence="13">
    <location>
        <begin position="227"/>
        <end position="249"/>
    </location>
</feature>
<feature type="region of interest" description="Disordered" evidence="13">
    <location>
        <begin position="26"/>
        <end position="57"/>
    </location>
</feature>
<evidence type="ECO:0000259" key="15">
    <source>
        <dbReference type="PROSITE" id="PS51285"/>
    </source>
</evidence>
<dbReference type="CDD" id="cd05629">
    <property type="entry name" value="STKc_NDR_like_fungal"/>
    <property type="match status" value="1"/>
</dbReference>
<feature type="compositionally biased region" description="Polar residues" evidence="13">
    <location>
        <begin position="39"/>
        <end position="49"/>
    </location>
</feature>
<evidence type="ECO:0000256" key="7">
    <source>
        <dbReference type="ARBA" id="ARBA00022840"/>
    </source>
</evidence>
<protein>
    <recommendedName>
        <fullName evidence="9">Serine/threonine-protein kinase CBK1</fullName>
        <ecNumber evidence="1">2.7.11.1</ecNumber>
    </recommendedName>
</protein>
<dbReference type="GO" id="GO:0004674">
    <property type="term" value="F:protein serine/threonine kinase activity"/>
    <property type="evidence" value="ECO:0007669"/>
    <property type="project" value="UniProtKB-KW"/>
</dbReference>
<feature type="domain" description="AGC-kinase C-terminal" evidence="15">
    <location>
        <begin position="669"/>
        <end position="750"/>
    </location>
</feature>
<organism evidence="16 17">
    <name type="scientific">Candida theae</name>
    <dbReference type="NCBI Taxonomy" id="1198502"/>
    <lineage>
        <taxon>Eukaryota</taxon>
        <taxon>Fungi</taxon>
        <taxon>Dikarya</taxon>
        <taxon>Ascomycota</taxon>
        <taxon>Saccharomycotina</taxon>
        <taxon>Pichiomycetes</taxon>
        <taxon>Debaryomycetaceae</taxon>
        <taxon>Candida/Lodderomyces clade</taxon>
        <taxon>Candida</taxon>
    </lineage>
</organism>
<dbReference type="Gene3D" id="3.30.200.20">
    <property type="entry name" value="Phosphorylase Kinase, domain 1"/>
    <property type="match status" value="2"/>
</dbReference>
<dbReference type="FunFam" id="1.10.510.10:FF:000086">
    <property type="entry name" value="Non-specific serine/threonine protein kinase"/>
    <property type="match status" value="1"/>
</dbReference>
<dbReference type="AlphaFoldDB" id="A0AAD5BE48"/>
<evidence type="ECO:0000256" key="2">
    <source>
        <dbReference type="ARBA" id="ARBA00022527"/>
    </source>
</evidence>
<evidence type="ECO:0000256" key="11">
    <source>
        <dbReference type="ARBA" id="ARBA00048679"/>
    </source>
</evidence>
<evidence type="ECO:0000256" key="1">
    <source>
        <dbReference type="ARBA" id="ARBA00012513"/>
    </source>
</evidence>
<sequence length="752" mass="86682">MNFDQLTDEQKQQLYLQHLQQQQQQQQQHYTNQLQSSQGQHYQSLNQGHPGQGDDSFMDEDTVELVEEVPVQLEDQSPIRGQQQLHNHQQQQQQQQQQGYLNALPPQMNTMSSPRFAQSDKFEQGFSSHSGHNGKGIQFSSIDSMNYQPPVNNFTQLNNVSNTNLSEISNGNQSSTLNLTSSPELNSPPETPVTSSTWSQQGQAPQPSQSPPKRAPQALQSPMKAMPPQQQQQQQQQEQSTTSFTPPSSGGRDLNPSTNQSLAYVHFNRQPHLLPSEIQDRGKAVKLKMENFYTMAVNHAIERNQRRMQMEQKLIEEGAGVSEERKNRHIQNYSKKEKQFLRLRRTKLCLEDFETIKVIGKGAFGEVRLVQKRDNGHIYAMKTLLKSEMYKKDQLAHVRAERDVLANSDSPWVVSLFYSFQDSQYLYLIMEYLPGGDLMTMLIRWQIFTEDITRFYMAECVLALEAIHKLGFIHRDIKPDNILIDRRGHIKLSDFGLSTGFHKTHDSNYYKKLLEENPSQPPLPANHLTSNSNGRNSMMVDAIHLTMSNRQQMQTWRKSRRLMAYSTVGTPDYIAPEIFVHQGYGQECDWWSLGAIMFECLVGWPPFCAETPHETYRKIINWQETLQIPDDVHLSPEAEDLIKRLCTSAEQRLGRYGGADEIKQHPFFRGVDWDSIRKVDAPFIPKLRSITDTRFFPTDELENVPDNPILTKAMEQRELDAKNGGRKNPKEDLPFIGYTYSRFDYLTRKNAL</sequence>
<evidence type="ECO:0000256" key="5">
    <source>
        <dbReference type="ARBA" id="ARBA00022741"/>
    </source>
</evidence>
<dbReference type="Gene3D" id="1.10.510.10">
    <property type="entry name" value="Transferase(Phosphotransferase) domain 1"/>
    <property type="match status" value="1"/>
</dbReference>
<name>A0AAD5BE48_9ASCO</name>
<feature type="region of interest" description="Disordered" evidence="13">
    <location>
        <begin position="164"/>
        <end position="258"/>
    </location>
</feature>
<keyword evidence="7 12" id="KW-0067">ATP-binding</keyword>
<evidence type="ECO:0000256" key="12">
    <source>
        <dbReference type="PROSITE-ProRule" id="PRU10141"/>
    </source>
</evidence>
<dbReference type="SMART" id="SM00220">
    <property type="entry name" value="S_TKc"/>
    <property type="match status" value="1"/>
</dbReference>
<dbReference type="GO" id="GO:0030447">
    <property type="term" value="P:filamentous growth"/>
    <property type="evidence" value="ECO:0007669"/>
    <property type="project" value="UniProtKB-ARBA"/>
</dbReference>
<dbReference type="PROSITE" id="PS51285">
    <property type="entry name" value="AGC_KINASE_CTER"/>
    <property type="match status" value="1"/>
</dbReference>
<keyword evidence="2" id="KW-0723">Serine/threonine-protein kinase</keyword>
<dbReference type="GO" id="GO:0005524">
    <property type="term" value="F:ATP binding"/>
    <property type="evidence" value="ECO:0007669"/>
    <property type="project" value="UniProtKB-UniRule"/>
</dbReference>
<dbReference type="InterPro" id="IPR008271">
    <property type="entry name" value="Ser/Thr_kinase_AS"/>
</dbReference>
<dbReference type="PROSITE" id="PS50011">
    <property type="entry name" value="PROTEIN_KINASE_DOM"/>
    <property type="match status" value="1"/>
</dbReference>
<dbReference type="InterPro" id="IPR000719">
    <property type="entry name" value="Prot_kinase_dom"/>
</dbReference>
<reference evidence="16 17" key="1">
    <citation type="journal article" date="2022" name="DNA Res.">
        <title>Genome analysis of five recently described species of the CUG-Ser clade uncovers Candida theae as a new hybrid lineage with pathogenic potential in the Candida parapsilosis species complex.</title>
        <authorList>
            <person name="Mixao V."/>
            <person name="Del Olmo V."/>
            <person name="Hegedusova E."/>
            <person name="Saus E."/>
            <person name="Pryszcz L."/>
            <person name="Cillingova A."/>
            <person name="Nosek J."/>
            <person name="Gabaldon T."/>
        </authorList>
    </citation>
    <scope>NUCLEOTIDE SEQUENCE [LARGE SCALE GENOMIC DNA]</scope>
    <source>
        <strain evidence="16 17">CBS 12239</strain>
    </source>
</reference>
<keyword evidence="4" id="KW-0808">Transferase</keyword>
<evidence type="ECO:0000313" key="16">
    <source>
        <dbReference type="EMBL" id="KAI5957965.1"/>
    </source>
</evidence>
<dbReference type="GO" id="GO:0005935">
    <property type="term" value="C:cellular bud neck"/>
    <property type="evidence" value="ECO:0007669"/>
    <property type="project" value="UniProtKB-ARBA"/>
</dbReference>
<evidence type="ECO:0000256" key="6">
    <source>
        <dbReference type="ARBA" id="ARBA00022777"/>
    </source>
</evidence>
<dbReference type="PROSITE" id="PS00108">
    <property type="entry name" value="PROTEIN_KINASE_ST"/>
    <property type="match status" value="1"/>
</dbReference>